<dbReference type="Proteomes" id="UP000887540">
    <property type="component" value="Unplaced"/>
</dbReference>
<dbReference type="PANTHER" id="PTHR42943:SF2">
    <property type="entry name" value="GLUTATHIONE S-TRANSFERASE KAPPA 1"/>
    <property type="match status" value="1"/>
</dbReference>
<dbReference type="GO" id="GO:0004364">
    <property type="term" value="F:glutathione transferase activity"/>
    <property type="evidence" value="ECO:0007669"/>
    <property type="project" value="UniProtKB-EC"/>
</dbReference>
<dbReference type="AlphaFoldDB" id="A0A914CH86"/>
<evidence type="ECO:0000256" key="1">
    <source>
        <dbReference type="ARBA" id="ARBA00006494"/>
    </source>
</evidence>
<organism evidence="8 9">
    <name type="scientific">Acrobeloides nanus</name>
    <dbReference type="NCBI Taxonomy" id="290746"/>
    <lineage>
        <taxon>Eukaryota</taxon>
        <taxon>Metazoa</taxon>
        <taxon>Ecdysozoa</taxon>
        <taxon>Nematoda</taxon>
        <taxon>Chromadorea</taxon>
        <taxon>Rhabditida</taxon>
        <taxon>Tylenchina</taxon>
        <taxon>Cephalobomorpha</taxon>
        <taxon>Cephaloboidea</taxon>
        <taxon>Cephalobidae</taxon>
        <taxon>Acrobeloides</taxon>
    </lineage>
</organism>
<evidence type="ECO:0000313" key="9">
    <source>
        <dbReference type="WBParaSite" id="ACRNAN_scaffold10844.g23066.t1"/>
    </source>
</evidence>
<feature type="domain" description="DSBA-like thioredoxin" evidence="7">
    <location>
        <begin position="4"/>
        <end position="161"/>
    </location>
</feature>
<evidence type="ECO:0000256" key="2">
    <source>
        <dbReference type="ARBA" id="ARBA00012452"/>
    </source>
</evidence>
<evidence type="ECO:0000256" key="4">
    <source>
        <dbReference type="ARBA" id="ARBA00047960"/>
    </source>
</evidence>
<dbReference type="EC" id="2.5.1.18" evidence="2"/>
<dbReference type="FunFam" id="3.40.30.10:FF:000096">
    <property type="entry name" value="Glutathione S-transferase kappa"/>
    <property type="match status" value="1"/>
</dbReference>
<protein>
    <recommendedName>
        <fullName evidence="5">Glutathione S-transferase kappa 1</fullName>
        <ecNumber evidence="2">2.5.1.18</ecNumber>
    </recommendedName>
    <alternativeName>
        <fullName evidence="6">GST class-kappa</fullName>
    </alternativeName>
</protein>
<dbReference type="InterPro" id="IPR036249">
    <property type="entry name" value="Thioredoxin-like_sf"/>
</dbReference>
<dbReference type="Pfam" id="PF01323">
    <property type="entry name" value="DSBA"/>
    <property type="match status" value="1"/>
</dbReference>
<keyword evidence="3" id="KW-0808">Transferase</keyword>
<keyword evidence="8" id="KW-1185">Reference proteome</keyword>
<reference evidence="9" key="1">
    <citation type="submission" date="2022-11" db="UniProtKB">
        <authorList>
            <consortium name="WormBaseParasite"/>
        </authorList>
    </citation>
    <scope>IDENTIFICATION</scope>
</reference>
<evidence type="ECO:0000256" key="5">
    <source>
        <dbReference type="ARBA" id="ARBA00073833"/>
    </source>
</evidence>
<dbReference type="GO" id="GO:0006749">
    <property type="term" value="P:glutathione metabolic process"/>
    <property type="evidence" value="ECO:0007669"/>
    <property type="project" value="TreeGrafter"/>
</dbReference>
<dbReference type="InterPro" id="IPR001853">
    <property type="entry name" value="DSBA-like_thioredoxin_dom"/>
</dbReference>
<evidence type="ECO:0000256" key="6">
    <source>
        <dbReference type="ARBA" id="ARBA00083519"/>
    </source>
</evidence>
<dbReference type="GO" id="GO:0005739">
    <property type="term" value="C:mitochondrion"/>
    <property type="evidence" value="ECO:0007669"/>
    <property type="project" value="TreeGrafter"/>
</dbReference>
<dbReference type="GO" id="GO:0005777">
    <property type="term" value="C:peroxisome"/>
    <property type="evidence" value="ECO:0007669"/>
    <property type="project" value="TreeGrafter"/>
</dbReference>
<proteinExistence type="inferred from homology"/>
<evidence type="ECO:0000313" key="8">
    <source>
        <dbReference type="Proteomes" id="UP000887540"/>
    </source>
</evidence>
<accession>A0A914CH86</accession>
<dbReference type="PANTHER" id="PTHR42943">
    <property type="entry name" value="GLUTATHIONE S-TRANSFERASE KAPPA"/>
    <property type="match status" value="1"/>
</dbReference>
<dbReference type="InterPro" id="IPR051924">
    <property type="entry name" value="GST_Kappa/NadH"/>
</dbReference>
<sequence>MVGSDNTPPGLNPKKAAYMASDLEKNAKYWGLPIKMPEEFFKLMSSNANLKAQRFLVALEHENPDYLRPAARELWYRMWSRDEPIHEIQNIKEVCDKLKIPNSDKLISEINSPKVKDLLKKNTEEALAYEAFGAPWIVLKREGEEDACFFGGDRFPILCNELGIEFQGPLKSKI</sequence>
<dbReference type="WBParaSite" id="ACRNAN_scaffold10844.g23066.t1">
    <property type="protein sequence ID" value="ACRNAN_scaffold10844.g23066.t1"/>
    <property type="gene ID" value="ACRNAN_scaffold10844.g23066"/>
</dbReference>
<dbReference type="SUPFAM" id="SSF52833">
    <property type="entry name" value="Thioredoxin-like"/>
    <property type="match status" value="1"/>
</dbReference>
<dbReference type="Gene3D" id="3.40.30.10">
    <property type="entry name" value="Glutaredoxin"/>
    <property type="match status" value="1"/>
</dbReference>
<comment type="similarity">
    <text evidence="1">Belongs to the GST superfamily. Kappa family.</text>
</comment>
<dbReference type="GO" id="GO:0004602">
    <property type="term" value="F:glutathione peroxidase activity"/>
    <property type="evidence" value="ECO:0007669"/>
    <property type="project" value="TreeGrafter"/>
</dbReference>
<evidence type="ECO:0000256" key="3">
    <source>
        <dbReference type="ARBA" id="ARBA00022679"/>
    </source>
</evidence>
<evidence type="ECO:0000259" key="7">
    <source>
        <dbReference type="Pfam" id="PF01323"/>
    </source>
</evidence>
<comment type="catalytic activity">
    <reaction evidence="4">
        <text>RX + glutathione = an S-substituted glutathione + a halide anion + H(+)</text>
        <dbReference type="Rhea" id="RHEA:16437"/>
        <dbReference type="ChEBI" id="CHEBI:15378"/>
        <dbReference type="ChEBI" id="CHEBI:16042"/>
        <dbReference type="ChEBI" id="CHEBI:17792"/>
        <dbReference type="ChEBI" id="CHEBI:57925"/>
        <dbReference type="ChEBI" id="CHEBI:90779"/>
        <dbReference type="EC" id="2.5.1.18"/>
    </reaction>
</comment>
<name>A0A914CH86_9BILA</name>